<sequence length="247" mass="27737">MDFILALRDASTSDPVTKLSEDALDQLQNPTNIPLIIDSPGIHHSISTYLALEHSSQDAYEWLCCSTTQSFPNALGIKDVQSFYNIEKLICTFTGVEAIHHDMCPNTRLVYTCLLHNLDTCPTCSTSWWNEERLQGSNGHIKVPAQTFTTIPLGPQLQAHNHSPESAQTMCYLHDWTQQILEELHQTGSIPIVDNVAMGWDYLGAVLDGDIKEHDVVLILSLNGTQLYDSKESNCWMYIWVILKPPP</sequence>
<organism evidence="1 2">
    <name type="scientific">Paxillus rubicundulus Ve08.2h10</name>
    <dbReference type="NCBI Taxonomy" id="930991"/>
    <lineage>
        <taxon>Eukaryota</taxon>
        <taxon>Fungi</taxon>
        <taxon>Dikarya</taxon>
        <taxon>Basidiomycota</taxon>
        <taxon>Agaricomycotina</taxon>
        <taxon>Agaricomycetes</taxon>
        <taxon>Agaricomycetidae</taxon>
        <taxon>Boletales</taxon>
        <taxon>Paxilineae</taxon>
        <taxon>Paxillaceae</taxon>
        <taxon>Paxillus</taxon>
    </lineage>
</organism>
<keyword evidence="2" id="KW-1185">Reference proteome</keyword>
<dbReference type="AlphaFoldDB" id="A0A0D0DGV0"/>
<evidence type="ECO:0000313" key="1">
    <source>
        <dbReference type="EMBL" id="KIK80544.1"/>
    </source>
</evidence>
<proteinExistence type="predicted"/>
<name>A0A0D0DGV0_9AGAM</name>
<accession>A0A0D0DGV0</accession>
<protein>
    <submittedName>
        <fullName evidence="1">Uncharacterized protein</fullName>
    </submittedName>
</protein>
<gene>
    <name evidence="1" type="ORF">PAXRUDRAFT_158406</name>
</gene>
<reference evidence="2" key="2">
    <citation type="submission" date="2015-01" db="EMBL/GenBank/DDBJ databases">
        <title>Evolutionary Origins and Diversification of the Mycorrhizal Mutualists.</title>
        <authorList>
            <consortium name="DOE Joint Genome Institute"/>
            <consortium name="Mycorrhizal Genomics Consortium"/>
            <person name="Kohler A."/>
            <person name="Kuo A."/>
            <person name="Nagy L.G."/>
            <person name="Floudas D."/>
            <person name="Copeland A."/>
            <person name="Barry K.W."/>
            <person name="Cichocki N."/>
            <person name="Veneault-Fourrey C."/>
            <person name="LaButti K."/>
            <person name="Lindquist E.A."/>
            <person name="Lipzen A."/>
            <person name="Lundell T."/>
            <person name="Morin E."/>
            <person name="Murat C."/>
            <person name="Riley R."/>
            <person name="Ohm R."/>
            <person name="Sun H."/>
            <person name="Tunlid A."/>
            <person name="Henrissat B."/>
            <person name="Grigoriev I.V."/>
            <person name="Hibbett D.S."/>
            <person name="Martin F."/>
        </authorList>
    </citation>
    <scope>NUCLEOTIDE SEQUENCE [LARGE SCALE GENOMIC DNA]</scope>
    <source>
        <strain evidence="2">Ve08.2h10</strain>
    </source>
</reference>
<dbReference type="HOGENOM" id="CLU_007337_1_0_1"/>
<dbReference type="InParanoid" id="A0A0D0DGV0"/>
<reference evidence="1 2" key="1">
    <citation type="submission" date="2014-04" db="EMBL/GenBank/DDBJ databases">
        <authorList>
            <consortium name="DOE Joint Genome Institute"/>
            <person name="Kuo A."/>
            <person name="Kohler A."/>
            <person name="Jargeat P."/>
            <person name="Nagy L.G."/>
            <person name="Floudas D."/>
            <person name="Copeland A."/>
            <person name="Barry K.W."/>
            <person name="Cichocki N."/>
            <person name="Veneault-Fourrey C."/>
            <person name="LaButti K."/>
            <person name="Lindquist E.A."/>
            <person name="Lipzen A."/>
            <person name="Lundell T."/>
            <person name="Morin E."/>
            <person name="Murat C."/>
            <person name="Sun H."/>
            <person name="Tunlid A."/>
            <person name="Henrissat B."/>
            <person name="Grigoriev I.V."/>
            <person name="Hibbett D.S."/>
            <person name="Martin F."/>
            <person name="Nordberg H.P."/>
            <person name="Cantor M.N."/>
            <person name="Hua S.X."/>
        </authorList>
    </citation>
    <scope>NUCLEOTIDE SEQUENCE [LARGE SCALE GENOMIC DNA]</scope>
    <source>
        <strain evidence="1 2">Ve08.2h10</strain>
    </source>
</reference>
<evidence type="ECO:0000313" key="2">
    <source>
        <dbReference type="Proteomes" id="UP000054538"/>
    </source>
</evidence>
<dbReference type="EMBL" id="KN825993">
    <property type="protein sequence ID" value="KIK80544.1"/>
    <property type="molecule type" value="Genomic_DNA"/>
</dbReference>
<dbReference type="Proteomes" id="UP000054538">
    <property type="component" value="Unassembled WGS sequence"/>
</dbReference>
<dbReference type="OrthoDB" id="3261594at2759"/>